<reference evidence="1 2" key="1">
    <citation type="submission" date="2016-11" db="EMBL/GenBank/DDBJ databases">
        <title>The macronuclear genome of Stentor coeruleus: a giant cell with tiny introns.</title>
        <authorList>
            <person name="Slabodnick M."/>
            <person name="Ruby J.G."/>
            <person name="Reiff S.B."/>
            <person name="Swart E.C."/>
            <person name="Gosai S."/>
            <person name="Prabakaran S."/>
            <person name="Witkowska E."/>
            <person name="Larue G.E."/>
            <person name="Fisher S."/>
            <person name="Freeman R.M."/>
            <person name="Gunawardena J."/>
            <person name="Chu W."/>
            <person name="Stover N.A."/>
            <person name="Gregory B.D."/>
            <person name="Nowacki M."/>
            <person name="Derisi J."/>
            <person name="Roy S.W."/>
            <person name="Marshall W.F."/>
            <person name="Sood P."/>
        </authorList>
    </citation>
    <scope>NUCLEOTIDE SEQUENCE [LARGE SCALE GENOMIC DNA]</scope>
    <source>
        <strain evidence="1">WM001</strain>
    </source>
</reference>
<name>A0A1R2CYP3_9CILI</name>
<dbReference type="EMBL" id="MPUH01000031">
    <property type="protein sequence ID" value="OMJ94122.1"/>
    <property type="molecule type" value="Genomic_DNA"/>
</dbReference>
<dbReference type="InterPro" id="IPR016181">
    <property type="entry name" value="Acyl_CoA_acyltransferase"/>
</dbReference>
<organism evidence="1 2">
    <name type="scientific">Stentor coeruleus</name>
    <dbReference type="NCBI Taxonomy" id="5963"/>
    <lineage>
        <taxon>Eukaryota</taxon>
        <taxon>Sar</taxon>
        <taxon>Alveolata</taxon>
        <taxon>Ciliophora</taxon>
        <taxon>Postciliodesmatophora</taxon>
        <taxon>Heterotrichea</taxon>
        <taxon>Heterotrichida</taxon>
        <taxon>Stentoridae</taxon>
        <taxon>Stentor</taxon>
    </lineage>
</organism>
<dbReference type="SUPFAM" id="SSF55729">
    <property type="entry name" value="Acyl-CoA N-acyltransferases (Nat)"/>
    <property type="match status" value="1"/>
</dbReference>
<dbReference type="OrthoDB" id="10410626at2759"/>
<evidence type="ECO:0000313" key="2">
    <source>
        <dbReference type="Proteomes" id="UP000187209"/>
    </source>
</evidence>
<protein>
    <recommendedName>
        <fullName evidence="3">N-acetyltransferase domain-containing protein</fullName>
    </recommendedName>
</protein>
<comment type="caution">
    <text evidence="1">The sequence shown here is derived from an EMBL/GenBank/DDBJ whole genome shotgun (WGS) entry which is preliminary data.</text>
</comment>
<proteinExistence type="predicted"/>
<dbReference type="AlphaFoldDB" id="A0A1R2CYP3"/>
<gene>
    <name evidence="1" type="ORF">SteCoe_2756</name>
</gene>
<evidence type="ECO:0008006" key="3">
    <source>
        <dbReference type="Google" id="ProtNLM"/>
    </source>
</evidence>
<keyword evidence="2" id="KW-1185">Reference proteome</keyword>
<evidence type="ECO:0000313" key="1">
    <source>
        <dbReference type="EMBL" id="OMJ94122.1"/>
    </source>
</evidence>
<dbReference type="Proteomes" id="UP000187209">
    <property type="component" value="Unassembled WGS sequence"/>
</dbReference>
<sequence length="139" mass="16270">MTMILNLQSPPEVNIPFLYEYWNWVGDTSILPTKWYELLKKHDQQGHTKVFKNYTREFLISNYVRNNKFDPNGFFFITTRSEVVSGVLVWPLDEERCEFVALAALVSHRDRETAQAVVSLALNYAVNKGFKAVEYKENE</sequence>
<accession>A0A1R2CYP3</accession>